<organism evidence="8 9">
    <name type="scientific">Cryptococcus wingfieldii CBS 7118</name>
    <dbReference type="NCBI Taxonomy" id="1295528"/>
    <lineage>
        <taxon>Eukaryota</taxon>
        <taxon>Fungi</taxon>
        <taxon>Dikarya</taxon>
        <taxon>Basidiomycota</taxon>
        <taxon>Agaricomycotina</taxon>
        <taxon>Tremellomycetes</taxon>
        <taxon>Tremellales</taxon>
        <taxon>Cryptococcaceae</taxon>
        <taxon>Cryptococcus</taxon>
    </lineage>
</organism>
<dbReference type="Proteomes" id="UP000094819">
    <property type="component" value="Unassembled WGS sequence"/>
</dbReference>
<evidence type="ECO:0000256" key="1">
    <source>
        <dbReference type="SAM" id="MobiDB-lite"/>
    </source>
</evidence>
<sequence>MPPRIGTPIRRTQPPPPPPIPAALPPPPLIPTALLAPNEQRLFLVALVGLVEITKLWDTFLPLFVTDPDPTWTTSLRISGPVTVLAWTGFEVLALYFISLLRIPLLSPSFKQTTLLGAICLAINGLCWLIVEPSTTLGYVNVVGTAALGGEWYWNWFYASRKWSEPKHIQGVHKIRLLPYSTATLNPLLLTYCIPPDSHQPLHVPIVFNNSIPELLDIVVHPLSGGAPQTKTIYGSSLTRSPARAVKLRITDGTGDDDDEAEELEPEIDPLSALVLQSGKKIVGHPRDIDPASVPSVKPADSLALIPRNLAPTENVLFLKVDQPSVITLRNVVDKRGDRFHLTPRREAVIVSCPSGGKFVEQAKGGKLVLKNDKDQAPELRCVGDEDVVTFEATGVSPLEVKWEKKRTNANGNTAVEKTGTVEGIEDTLFSDSADPTTRTRVSKSHHVPLRVSHDTPGQSTVQLLSVKDALHNTYTPSGYSAQKAWKVETKKSVKFNCQAPYQLLQNQSVSIPIEILAPDLNHPSQRLERPLKLTYTFTPTSGGEAQERVMEVKSKKEELVVTEAGSYALAAIEGDCVGSVMEPSRCEVQVVPLPTLDMSVTTLHECAMDVGSTAHLDFTGAPPFKLEYIEQRKGGRPRTISQQFSGHHGSIVLRPEQEGAYTYTFTALSDRRYRNIQVTQPPIKQTVHPLANAELTGKLIKPTLYSCSGDVVGVDVEARGIPPLQLTYLTSHGTHSSNTTISLSLGRTNLQIPVPEALSSSNPSASGKLHINLLSIEDGNGCVRKLESAKSVEVNVKREKPSARLASGGSKQVREGEIVKVPLRLTGERPWNVVYEVDGKQQKVTLNDPNAAIQLKSEGVHKLVKVNDATCPGEILDPSSTFTISYLPRPSLAILPSSALVLAKKSWNHQGLCAGQEDQVGLTFGGQAPFELTYRLGKDGKDLGIRYLKSAQDAGVLHLETDPGTYTYQFITLSDGNYPSNGLDQKISHQVFARPGGGWIKGGSSGPLCLDGKLESGAVLGLRGKGPWQVTLGVRKPASAKVDLYTINTAKPEWSLSLPDVLLNDIGRYEITLHDIVDSSSCPMELLDGGEDGTGFRDETRISVEVVESARIVEVDARKQVCVGDHLEFLLQGKAPWTIEYAWLGKEHRVTSGGSRFSRFAEKAGKFEVKSVALRGDQCKRQVEGMVRTVHPLPSARIKSGEDDLREGDEPAVFRVYFTGTAPFSFTYTRSEQSGSKWKVVETQTVTDIMEDSYAISSSLPGDYEVTSISDKYCRYPRLN</sequence>
<proteinExistence type="predicted"/>
<keyword evidence="2" id="KW-0812">Transmembrane</keyword>
<dbReference type="Pfam" id="PF24312">
    <property type="entry name" value="Ig-like_POM152"/>
    <property type="match status" value="2"/>
</dbReference>
<dbReference type="Pfam" id="PF24097">
    <property type="entry name" value="TMD_POM152"/>
    <property type="match status" value="1"/>
</dbReference>
<evidence type="ECO:0000259" key="5">
    <source>
        <dbReference type="Pfam" id="PF24312"/>
    </source>
</evidence>
<feature type="domain" description="Nucleoporin POM152 immunoglobulin-like" evidence="3">
    <location>
        <begin position="593"/>
        <end position="694"/>
    </location>
</feature>
<dbReference type="PANTHER" id="PTHR28206:SF1">
    <property type="entry name" value="NUCLEOPORIN POM152"/>
    <property type="match status" value="1"/>
</dbReference>
<comment type="caution">
    <text evidence="8">The sequence shown here is derived from an EMBL/GenBank/DDBJ whole genome shotgun (WGS) entry which is preliminary data.</text>
</comment>
<evidence type="ECO:0000313" key="9">
    <source>
        <dbReference type="Proteomes" id="UP000094819"/>
    </source>
</evidence>
<feature type="domain" description="Nucleoporin POM152 N-terminal transmembrane" evidence="4">
    <location>
        <begin position="38"/>
        <end position="130"/>
    </location>
</feature>
<evidence type="ECO:0000259" key="3">
    <source>
        <dbReference type="Pfam" id="PF23664"/>
    </source>
</evidence>
<feature type="transmembrane region" description="Helical" evidence="2">
    <location>
        <begin position="84"/>
        <end position="101"/>
    </location>
</feature>
<evidence type="ECO:0000313" key="8">
    <source>
        <dbReference type="EMBL" id="ODN93445.1"/>
    </source>
</evidence>
<feature type="region of interest" description="Disordered" evidence="1">
    <location>
        <begin position="430"/>
        <end position="457"/>
    </location>
</feature>
<dbReference type="GO" id="GO:0006606">
    <property type="term" value="P:protein import into nucleus"/>
    <property type="evidence" value="ECO:0007669"/>
    <property type="project" value="TreeGrafter"/>
</dbReference>
<dbReference type="InterPro" id="IPR037701">
    <property type="entry name" value="Pom152"/>
</dbReference>
<reference evidence="8 9" key="1">
    <citation type="submission" date="2016-06" db="EMBL/GenBank/DDBJ databases">
        <title>Evolution of pathogenesis and genome organization in the Tremellales.</title>
        <authorList>
            <person name="Cuomo C."/>
            <person name="Litvintseva A."/>
            <person name="Heitman J."/>
            <person name="Chen Y."/>
            <person name="Sun S."/>
            <person name="Springer D."/>
            <person name="Dromer F."/>
            <person name="Young S."/>
            <person name="Zeng Q."/>
            <person name="Chapman S."/>
            <person name="Gujja S."/>
            <person name="Saif S."/>
            <person name="Birren B."/>
        </authorList>
    </citation>
    <scope>NUCLEOTIDE SEQUENCE [LARGE SCALE GENOMIC DNA]</scope>
    <source>
        <strain evidence="8 9">CBS 7118</strain>
    </source>
</reference>
<dbReference type="GO" id="GO:0006999">
    <property type="term" value="P:nuclear pore organization"/>
    <property type="evidence" value="ECO:0007669"/>
    <property type="project" value="TreeGrafter"/>
</dbReference>
<evidence type="ECO:0000259" key="7">
    <source>
        <dbReference type="Pfam" id="PF24527"/>
    </source>
</evidence>
<dbReference type="GO" id="GO:0070762">
    <property type="term" value="C:nuclear pore transmembrane ring"/>
    <property type="evidence" value="ECO:0007669"/>
    <property type="project" value="TreeGrafter"/>
</dbReference>
<dbReference type="InterPro" id="IPR056543">
    <property type="entry name" value="Ig-like_POM152_9th"/>
</dbReference>
<feature type="domain" description="Nucleoporin POM152 ninth Ig-like" evidence="7">
    <location>
        <begin position="1112"/>
        <end position="1184"/>
    </location>
</feature>
<evidence type="ECO:0000259" key="6">
    <source>
        <dbReference type="Pfam" id="PF24519"/>
    </source>
</evidence>
<dbReference type="GeneID" id="30194523"/>
<feature type="domain" description="Nucleoporin POM152 first Ig-like" evidence="6">
    <location>
        <begin position="182"/>
        <end position="348"/>
    </location>
</feature>
<feature type="compositionally biased region" description="Pro residues" evidence="1">
    <location>
        <begin position="13"/>
        <end position="22"/>
    </location>
</feature>
<evidence type="ECO:0000256" key="2">
    <source>
        <dbReference type="SAM" id="Phobius"/>
    </source>
</evidence>
<dbReference type="Pfam" id="PF24519">
    <property type="entry name" value="Ig-like_Pom152_1"/>
    <property type="match status" value="1"/>
</dbReference>
<dbReference type="EMBL" id="AWGH01000016">
    <property type="protein sequence ID" value="ODN93445.1"/>
    <property type="molecule type" value="Genomic_DNA"/>
</dbReference>
<dbReference type="RefSeq" id="XP_019030550.1">
    <property type="nucleotide sequence ID" value="XM_019177397.1"/>
</dbReference>
<feature type="region of interest" description="Disordered" evidence="1">
    <location>
        <begin position="1"/>
        <end position="22"/>
    </location>
</feature>
<dbReference type="InterPro" id="IPR056541">
    <property type="entry name" value="Ig-like_POM152"/>
</dbReference>
<dbReference type="GO" id="GO:0017056">
    <property type="term" value="F:structural constituent of nuclear pore"/>
    <property type="evidence" value="ECO:0007669"/>
    <property type="project" value="InterPro"/>
</dbReference>
<dbReference type="InterPro" id="IPR056540">
    <property type="entry name" value="TMD_POM152"/>
</dbReference>
<accession>A0A1E3IYE1</accession>
<keyword evidence="9" id="KW-1185">Reference proteome</keyword>
<keyword evidence="2" id="KW-0472">Membrane</keyword>
<feature type="compositionally biased region" description="Low complexity" evidence="1">
    <location>
        <begin position="1"/>
        <end position="12"/>
    </location>
</feature>
<dbReference type="Pfam" id="PF24527">
    <property type="entry name" value="Ig-like_Pom152_9"/>
    <property type="match status" value="1"/>
</dbReference>
<feature type="domain" description="Nucleoporin POM152 immunoglobulin-like" evidence="3">
    <location>
        <begin position="914"/>
        <end position="991"/>
    </location>
</feature>
<evidence type="ECO:0000259" key="4">
    <source>
        <dbReference type="Pfam" id="PF24097"/>
    </source>
</evidence>
<dbReference type="OrthoDB" id="5529162at2759"/>
<gene>
    <name evidence="8" type="ORF">L198_05310</name>
</gene>
<protein>
    <recommendedName>
        <fullName evidence="10">Nucleoporin POM152</fullName>
    </recommendedName>
</protein>
<dbReference type="Pfam" id="PF23664">
    <property type="entry name" value="Ig_Pom152"/>
    <property type="match status" value="2"/>
</dbReference>
<name>A0A1E3IYE1_9TREE</name>
<feature type="domain" description="Nucleoporin POM152 Ig-like" evidence="5">
    <location>
        <begin position="494"/>
        <end position="587"/>
    </location>
</feature>
<dbReference type="PANTHER" id="PTHR28206">
    <property type="entry name" value="NUCLEOPORIN POM152"/>
    <property type="match status" value="1"/>
</dbReference>
<feature type="transmembrane region" description="Helical" evidence="2">
    <location>
        <begin position="113"/>
        <end position="131"/>
    </location>
</feature>
<feature type="domain" description="Nucleoporin POM152 Ig-like" evidence="5">
    <location>
        <begin position="804"/>
        <end position="882"/>
    </location>
</feature>
<evidence type="ECO:0008006" key="10">
    <source>
        <dbReference type="Google" id="ProtNLM"/>
    </source>
</evidence>
<dbReference type="InterPro" id="IPR056544">
    <property type="entry name" value="Ig_POM152"/>
</dbReference>
<dbReference type="InterPro" id="IPR056542">
    <property type="entry name" value="Ig-like_POM152_1st"/>
</dbReference>
<keyword evidence="2" id="KW-1133">Transmembrane helix</keyword>
<feature type="compositionally biased region" description="Polar residues" evidence="1">
    <location>
        <begin position="430"/>
        <end position="440"/>
    </location>
</feature>
<feature type="transmembrane region" description="Helical" evidence="2">
    <location>
        <begin position="42"/>
        <end position="64"/>
    </location>
</feature>